<dbReference type="OrthoDB" id="227596at2"/>
<dbReference type="GO" id="GO:0005524">
    <property type="term" value="F:ATP binding"/>
    <property type="evidence" value="ECO:0007669"/>
    <property type="project" value="UniProtKB-KW"/>
</dbReference>
<evidence type="ECO:0000256" key="3">
    <source>
        <dbReference type="ARBA" id="ARBA00022553"/>
    </source>
</evidence>
<sequence>MTPGWRSLLREPRPTDPPPVGRWDWVLAAGFAAAALAEVVARSDLAWRPLVAVLVVALAPALLRRRSHPLLTCLVGFGVAGLLSVLQLVTRSADVGLSSMFVILILLFALVRWGSGREIVLGLPFVGAVVALGMVATEAARAELIGGSLLVLLFIALAAVFRYRADLWARRHREIRNEERLSLARELHDTVAHHVSAIAVQAQAGSVVIATQPQQAAVILAAIESEASRTLADMRAMVQVLRADEWDVYAPQQGVADLATLARRDGVPTVEVSVAASALGLPRPVDTAIYRLARESLTNATRHAQGATRVQIDVDRVGDVVRLRVTDDGLALPKQGTEPGYGLRGMAERAELLGGTLTAGPEPGGGWAVAATLPATMPT</sequence>
<organism evidence="11 12">
    <name type="scientific">Kineosphaera limosa NBRC 100340</name>
    <dbReference type="NCBI Taxonomy" id="1184609"/>
    <lineage>
        <taxon>Bacteria</taxon>
        <taxon>Bacillati</taxon>
        <taxon>Actinomycetota</taxon>
        <taxon>Actinomycetes</taxon>
        <taxon>Micrococcales</taxon>
        <taxon>Dermatophilaceae</taxon>
        <taxon>Kineosphaera</taxon>
    </lineage>
</organism>
<evidence type="ECO:0000313" key="12">
    <source>
        <dbReference type="Proteomes" id="UP000008366"/>
    </source>
</evidence>
<feature type="domain" description="Histidine kinase" evidence="10">
    <location>
        <begin position="289"/>
        <end position="377"/>
    </location>
</feature>
<keyword evidence="9" id="KW-0472">Membrane</keyword>
<name>K6VQ81_9MICO</name>
<dbReference type="Pfam" id="PF02518">
    <property type="entry name" value="HATPase_c"/>
    <property type="match status" value="1"/>
</dbReference>
<keyword evidence="7" id="KW-0067">ATP-binding</keyword>
<keyword evidence="9" id="KW-0812">Transmembrane</keyword>
<dbReference type="InterPro" id="IPR011712">
    <property type="entry name" value="Sig_transdc_His_kin_sub3_dim/P"/>
</dbReference>
<dbReference type="GO" id="GO:0046983">
    <property type="term" value="F:protein dimerization activity"/>
    <property type="evidence" value="ECO:0007669"/>
    <property type="project" value="InterPro"/>
</dbReference>
<feature type="transmembrane region" description="Helical" evidence="9">
    <location>
        <begin position="145"/>
        <end position="163"/>
    </location>
</feature>
<evidence type="ECO:0000256" key="6">
    <source>
        <dbReference type="ARBA" id="ARBA00022777"/>
    </source>
</evidence>
<dbReference type="eggNOG" id="COG4585">
    <property type="taxonomic scope" value="Bacteria"/>
</dbReference>
<feature type="transmembrane region" description="Helical" evidence="9">
    <location>
        <begin position="120"/>
        <end position="139"/>
    </location>
</feature>
<comment type="catalytic activity">
    <reaction evidence="1">
        <text>ATP + protein L-histidine = ADP + protein N-phospho-L-histidine.</text>
        <dbReference type="EC" id="2.7.13.3"/>
    </reaction>
</comment>
<keyword evidence="3" id="KW-0597">Phosphoprotein</keyword>
<dbReference type="InterPro" id="IPR050482">
    <property type="entry name" value="Sensor_HK_TwoCompSys"/>
</dbReference>
<evidence type="ECO:0000256" key="8">
    <source>
        <dbReference type="ARBA" id="ARBA00023012"/>
    </source>
</evidence>
<comment type="caution">
    <text evidence="11">The sequence shown here is derived from an EMBL/GenBank/DDBJ whole genome shotgun (WGS) entry which is preliminary data.</text>
</comment>
<dbReference type="InterPro" id="IPR003594">
    <property type="entry name" value="HATPase_dom"/>
</dbReference>
<dbReference type="Gene3D" id="3.30.565.10">
    <property type="entry name" value="Histidine kinase-like ATPase, C-terminal domain"/>
    <property type="match status" value="1"/>
</dbReference>
<dbReference type="STRING" id="1184609.KILIM_132_00040"/>
<dbReference type="Proteomes" id="UP000008366">
    <property type="component" value="Unassembled WGS sequence"/>
</dbReference>
<dbReference type="Pfam" id="PF07730">
    <property type="entry name" value="HisKA_3"/>
    <property type="match status" value="1"/>
</dbReference>
<dbReference type="PROSITE" id="PS50109">
    <property type="entry name" value="HIS_KIN"/>
    <property type="match status" value="1"/>
</dbReference>
<keyword evidence="12" id="KW-1185">Reference proteome</keyword>
<proteinExistence type="predicted"/>
<keyword evidence="8" id="KW-0902">Two-component regulatory system</keyword>
<evidence type="ECO:0000313" key="11">
    <source>
        <dbReference type="EMBL" id="GAB98343.1"/>
    </source>
</evidence>
<evidence type="ECO:0000256" key="7">
    <source>
        <dbReference type="ARBA" id="ARBA00022840"/>
    </source>
</evidence>
<evidence type="ECO:0000256" key="5">
    <source>
        <dbReference type="ARBA" id="ARBA00022741"/>
    </source>
</evidence>
<protein>
    <recommendedName>
        <fullName evidence="2">histidine kinase</fullName>
        <ecNumber evidence="2">2.7.13.3</ecNumber>
    </recommendedName>
</protein>
<evidence type="ECO:0000256" key="9">
    <source>
        <dbReference type="SAM" id="Phobius"/>
    </source>
</evidence>
<dbReference type="EC" id="2.7.13.3" evidence="2"/>
<keyword evidence="4" id="KW-0808">Transferase</keyword>
<feature type="transmembrane region" description="Helical" evidence="9">
    <location>
        <begin position="46"/>
        <end position="63"/>
    </location>
</feature>
<evidence type="ECO:0000256" key="4">
    <source>
        <dbReference type="ARBA" id="ARBA00022679"/>
    </source>
</evidence>
<dbReference type="CDD" id="cd16917">
    <property type="entry name" value="HATPase_UhpB-NarQ-NarX-like"/>
    <property type="match status" value="1"/>
</dbReference>
<evidence type="ECO:0000259" key="10">
    <source>
        <dbReference type="PROSITE" id="PS50109"/>
    </source>
</evidence>
<evidence type="ECO:0000256" key="2">
    <source>
        <dbReference type="ARBA" id="ARBA00012438"/>
    </source>
</evidence>
<dbReference type="InterPro" id="IPR036890">
    <property type="entry name" value="HATPase_C_sf"/>
</dbReference>
<dbReference type="InterPro" id="IPR005467">
    <property type="entry name" value="His_kinase_dom"/>
</dbReference>
<dbReference type="PANTHER" id="PTHR24421">
    <property type="entry name" value="NITRATE/NITRITE SENSOR PROTEIN NARX-RELATED"/>
    <property type="match status" value="1"/>
</dbReference>
<accession>K6VQ81</accession>
<feature type="transmembrane region" description="Helical" evidence="9">
    <location>
        <begin position="95"/>
        <end position="113"/>
    </location>
</feature>
<keyword evidence="5" id="KW-0547">Nucleotide-binding</keyword>
<dbReference type="EMBL" id="BAHD01000132">
    <property type="protein sequence ID" value="GAB98343.1"/>
    <property type="molecule type" value="Genomic_DNA"/>
</dbReference>
<dbReference type="SUPFAM" id="SSF55874">
    <property type="entry name" value="ATPase domain of HSP90 chaperone/DNA topoisomerase II/histidine kinase"/>
    <property type="match status" value="1"/>
</dbReference>
<dbReference type="AlphaFoldDB" id="K6VQ81"/>
<keyword evidence="9" id="KW-1133">Transmembrane helix</keyword>
<evidence type="ECO:0000256" key="1">
    <source>
        <dbReference type="ARBA" id="ARBA00000085"/>
    </source>
</evidence>
<gene>
    <name evidence="11" type="ORF">KILIM_132_00040</name>
</gene>
<keyword evidence="6 11" id="KW-0418">Kinase</keyword>
<dbReference type="Gene3D" id="1.20.5.1930">
    <property type="match status" value="1"/>
</dbReference>
<feature type="transmembrane region" description="Helical" evidence="9">
    <location>
        <begin position="70"/>
        <end position="89"/>
    </location>
</feature>
<dbReference type="GO" id="GO:0016020">
    <property type="term" value="C:membrane"/>
    <property type="evidence" value="ECO:0007669"/>
    <property type="project" value="InterPro"/>
</dbReference>
<reference evidence="11 12" key="1">
    <citation type="submission" date="2012-08" db="EMBL/GenBank/DDBJ databases">
        <title>Whole genome shotgun sequence of Kineosphaera limosa NBRC 100340.</title>
        <authorList>
            <person name="Yoshida I."/>
            <person name="Isaki S."/>
            <person name="Hosoyama A."/>
            <person name="Tsuchikane K."/>
            <person name="Katsumata H."/>
            <person name="Ando Y."/>
            <person name="Ohji S."/>
            <person name="Hamada M."/>
            <person name="Tamura T."/>
            <person name="Yamazoe A."/>
            <person name="Yamazaki S."/>
            <person name="Fujita N."/>
        </authorList>
    </citation>
    <scope>NUCLEOTIDE SEQUENCE [LARGE SCALE GENOMIC DNA]</scope>
    <source>
        <strain evidence="11 12">NBRC 100340</strain>
    </source>
</reference>
<dbReference type="GO" id="GO:0000155">
    <property type="term" value="F:phosphorelay sensor kinase activity"/>
    <property type="evidence" value="ECO:0007669"/>
    <property type="project" value="InterPro"/>
</dbReference>
<dbReference type="PANTHER" id="PTHR24421:SF10">
    <property type="entry name" value="NITRATE_NITRITE SENSOR PROTEIN NARQ"/>
    <property type="match status" value="1"/>
</dbReference>